<dbReference type="Gene3D" id="3.90.228.10">
    <property type="match status" value="1"/>
</dbReference>
<organism evidence="3">
    <name type="scientific">Spirodela intermedia</name>
    <name type="common">Intermediate duckweed</name>
    <dbReference type="NCBI Taxonomy" id="51605"/>
    <lineage>
        <taxon>Eukaryota</taxon>
        <taxon>Viridiplantae</taxon>
        <taxon>Streptophyta</taxon>
        <taxon>Embryophyta</taxon>
        <taxon>Tracheophyta</taxon>
        <taxon>Spermatophyta</taxon>
        <taxon>Magnoliopsida</taxon>
        <taxon>Liliopsida</taxon>
        <taxon>Araceae</taxon>
        <taxon>Lemnoideae</taxon>
        <taxon>Spirodela</taxon>
    </lineage>
</organism>
<protein>
    <recommendedName>
        <fullName evidence="2">C2H2-type domain-containing protein</fullName>
    </recommendedName>
</protein>
<dbReference type="InterPro" id="IPR013087">
    <property type="entry name" value="Znf_C2H2_type"/>
</dbReference>
<dbReference type="PANTHER" id="PTHR31681:SF3">
    <property type="entry name" value="OS04G0690100 PROTEIN"/>
    <property type="match status" value="1"/>
</dbReference>
<dbReference type="SUPFAM" id="SSF56399">
    <property type="entry name" value="ADP-ribosylation"/>
    <property type="match status" value="1"/>
</dbReference>
<reference evidence="3 4" key="1">
    <citation type="submission" date="2019-12" db="EMBL/GenBank/DDBJ databases">
        <authorList>
            <person name="Scholz U."/>
            <person name="Mascher M."/>
            <person name="Fiebig A."/>
        </authorList>
    </citation>
    <scope>NUCLEOTIDE SEQUENCE</scope>
</reference>
<evidence type="ECO:0000256" key="1">
    <source>
        <dbReference type="SAM" id="MobiDB-lite"/>
    </source>
</evidence>
<keyword evidence="4" id="KW-1185">Reference proteome</keyword>
<dbReference type="AlphaFoldDB" id="A0A7I8JEC9"/>
<sequence length="280" mass="31056">MLHRRRRRCRRQRSCIFLTLFSLLFLSDDWSVFFLLLRRGSFRVLHLRRLSGCYECHTAATPTISPCPDCGEMFLKPESLELHQAARHAVMELGPDDTSRNIVEIIFQSSWMKKETPVCKIERILKVNNTKKTISRFEEYRDSVKTRAGKLPKKHPRCAADGNELLRFHCTSLVCTLGAGGRAGLCQAVPPAASAASSETVSGPSGKKGSRPWPPAADGGARAMLVCRVIAGRVKKNQEASAEEYDSIAGAAGAYSTMDELYVFNPRAILPCFVVIYGGF</sequence>
<dbReference type="Proteomes" id="UP001189122">
    <property type="component" value="Unassembled WGS sequence"/>
</dbReference>
<dbReference type="PANTHER" id="PTHR31681">
    <property type="entry name" value="C2H2-LIKE ZINC FINGER PROTEIN"/>
    <property type="match status" value="1"/>
</dbReference>
<evidence type="ECO:0000313" key="4">
    <source>
        <dbReference type="Proteomes" id="UP001189122"/>
    </source>
</evidence>
<name>A0A7I8JEC9_SPIIN</name>
<gene>
    <name evidence="3" type="ORF">SI7747_11014765</name>
</gene>
<dbReference type="EMBL" id="LR743598">
    <property type="protein sequence ID" value="CAA2629125.1"/>
    <property type="molecule type" value="Genomic_DNA"/>
</dbReference>
<evidence type="ECO:0000259" key="2">
    <source>
        <dbReference type="PROSITE" id="PS00028"/>
    </source>
</evidence>
<accession>A0A7I8JEC9</accession>
<dbReference type="EMBL" id="CACRZD030000011">
    <property type="protein sequence ID" value="CAA6668371.1"/>
    <property type="molecule type" value="Genomic_DNA"/>
</dbReference>
<dbReference type="PROSITE" id="PS00028">
    <property type="entry name" value="ZINC_FINGER_C2H2_1"/>
    <property type="match status" value="1"/>
</dbReference>
<evidence type="ECO:0000313" key="3">
    <source>
        <dbReference type="EMBL" id="CAA2629125.1"/>
    </source>
</evidence>
<feature type="region of interest" description="Disordered" evidence="1">
    <location>
        <begin position="196"/>
        <end position="217"/>
    </location>
</feature>
<proteinExistence type="predicted"/>
<feature type="domain" description="C2H2-type" evidence="2">
    <location>
        <begin position="67"/>
        <end position="88"/>
    </location>
</feature>